<dbReference type="InterPro" id="IPR016169">
    <property type="entry name" value="FAD-bd_PCMH_sub2"/>
</dbReference>
<protein>
    <recommendedName>
        <fullName evidence="6">FAD-binding PCMH-type domain-containing protein</fullName>
    </recommendedName>
</protein>
<dbReference type="AlphaFoldDB" id="A0AAN9YTF0"/>
<dbReference type="PANTHER" id="PTHR42973">
    <property type="entry name" value="BINDING OXIDOREDUCTASE, PUTATIVE (AFU_ORTHOLOGUE AFUA_1G17690)-RELATED"/>
    <property type="match status" value="1"/>
</dbReference>
<keyword evidence="5" id="KW-0732">Signal</keyword>
<dbReference type="GO" id="GO:0071949">
    <property type="term" value="F:FAD binding"/>
    <property type="evidence" value="ECO:0007669"/>
    <property type="project" value="InterPro"/>
</dbReference>
<dbReference type="Gene3D" id="3.30.465.10">
    <property type="match status" value="1"/>
</dbReference>
<comment type="similarity">
    <text evidence="1">Belongs to the oxygen-dependent FAD-linked oxidoreductase family.</text>
</comment>
<dbReference type="GO" id="GO:0016491">
    <property type="term" value="F:oxidoreductase activity"/>
    <property type="evidence" value="ECO:0007669"/>
    <property type="project" value="UniProtKB-KW"/>
</dbReference>
<name>A0AAN9YTF0_9PEZI</name>
<gene>
    <name evidence="7" type="ORF">SLS62_004477</name>
</gene>
<dbReference type="InterPro" id="IPR006094">
    <property type="entry name" value="Oxid_FAD_bind_N"/>
</dbReference>
<proteinExistence type="inferred from homology"/>
<comment type="caution">
    <text evidence="7">The sequence shown here is derived from an EMBL/GenBank/DDBJ whole genome shotgun (WGS) entry which is preliminary data.</text>
</comment>
<feature type="signal peptide" evidence="5">
    <location>
        <begin position="1"/>
        <end position="21"/>
    </location>
</feature>
<dbReference type="PROSITE" id="PS51387">
    <property type="entry name" value="FAD_PCMH"/>
    <property type="match status" value="1"/>
</dbReference>
<evidence type="ECO:0000256" key="1">
    <source>
        <dbReference type="ARBA" id="ARBA00005466"/>
    </source>
</evidence>
<keyword evidence="2" id="KW-0285">Flavoprotein</keyword>
<keyword evidence="8" id="KW-1185">Reference proteome</keyword>
<evidence type="ECO:0000256" key="4">
    <source>
        <dbReference type="ARBA" id="ARBA00023002"/>
    </source>
</evidence>
<sequence>MGYKRLTTATLFARLLSGVLGLGPGGEENGSIGGEDPLSGLARRGIHSARLNELYFRAPSGETCDCSLACSILTTEFGKQQVSTADDSDDPSGGYAAAQSRFWSTQQAQTRPACFFRPRSASDVSALVLVARAASCPFAAKGGGHAAFPGSSNSDGGITVDFAPHMAQVVPSADRRTVSIGPGNTWLHVYETLAPHNLSVVGGRVASVGVSGLLLGGGLSFFTGQYGWACDNVVNYEVVLASGEVVDVSADSPSYADLFWALKGGGGNFGVVTRFDVRAFEQGPLMWGGDIRYEFHSSRKAVASAVARFAEGDGGHGGGDPKAHMIASYAYAQAWDMWITSLMLDHADPLLLPENEGGHPAAFDDFVLADPAPLHSTLRTNSLANLTLDVDATSPFGFRNSYWTLTTGVDAQLLDDMAEVFVQEVAPLKGVRDVIPAISFQVVTRSQRAAMARAGGANANANALGVGGEGQEPLLLFVVSLRWALEEDDEAVLTACRNIVERSEALAKERGLDHPYLWYVYSEQQSFLYQESLFQDVFTGYGPENKQRLIEIAEKHDPTGVFQKLHPGHFKLNGAPAVWKY</sequence>
<dbReference type="InterPro" id="IPR050416">
    <property type="entry name" value="FAD-linked_Oxidoreductase"/>
</dbReference>
<evidence type="ECO:0000256" key="2">
    <source>
        <dbReference type="ARBA" id="ARBA00022630"/>
    </source>
</evidence>
<evidence type="ECO:0000313" key="7">
    <source>
        <dbReference type="EMBL" id="KAK7753619.1"/>
    </source>
</evidence>
<dbReference type="InterPro" id="IPR016166">
    <property type="entry name" value="FAD-bd_PCMH"/>
</dbReference>
<feature type="domain" description="FAD-binding PCMH-type" evidence="6">
    <location>
        <begin position="108"/>
        <end position="282"/>
    </location>
</feature>
<evidence type="ECO:0000256" key="5">
    <source>
        <dbReference type="SAM" id="SignalP"/>
    </source>
</evidence>
<keyword evidence="4" id="KW-0560">Oxidoreductase</keyword>
<dbReference type="InterPro" id="IPR036318">
    <property type="entry name" value="FAD-bd_PCMH-like_sf"/>
</dbReference>
<accession>A0AAN9YTF0</accession>
<reference evidence="7 8" key="1">
    <citation type="submission" date="2024-02" db="EMBL/GenBank/DDBJ databases">
        <title>De novo assembly and annotation of 12 fungi associated with fruit tree decline syndrome in Ontario, Canada.</title>
        <authorList>
            <person name="Sulman M."/>
            <person name="Ellouze W."/>
            <person name="Ilyukhin E."/>
        </authorList>
    </citation>
    <scope>NUCLEOTIDE SEQUENCE [LARGE SCALE GENOMIC DNA]</scope>
    <source>
        <strain evidence="7 8">M11/M66-122</strain>
    </source>
</reference>
<evidence type="ECO:0000259" key="6">
    <source>
        <dbReference type="PROSITE" id="PS51387"/>
    </source>
</evidence>
<dbReference type="SUPFAM" id="SSF56176">
    <property type="entry name" value="FAD-binding/transporter-associated domain-like"/>
    <property type="match status" value="1"/>
</dbReference>
<dbReference type="Proteomes" id="UP001320420">
    <property type="component" value="Unassembled WGS sequence"/>
</dbReference>
<dbReference type="Pfam" id="PF01565">
    <property type="entry name" value="FAD_binding_4"/>
    <property type="match status" value="1"/>
</dbReference>
<feature type="chain" id="PRO_5042930508" description="FAD-binding PCMH-type domain-containing protein" evidence="5">
    <location>
        <begin position="22"/>
        <end position="581"/>
    </location>
</feature>
<keyword evidence="3" id="KW-0274">FAD</keyword>
<dbReference type="EMBL" id="JAKJXP020000027">
    <property type="protein sequence ID" value="KAK7753619.1"/>
    <property type="molecule type" value="Genomic_DNA"/>
</dbReference>
<evidence type="ECO:0000313" key="8">
    <source>
        <dbReference type="Proteomes" id="UP001320420"/>
    </source>
</evidence>
<organism evidence="7 8">
    <name type="scientific">Diatrype stigma</name>
    <dbReference type="NCBI Taxonomy" id="117547"/>
    <lineage>
        <taxon>Eukaryota</taxon>
        <taxon>Fungi</taxon>
        <taxon>Dikarya</taxon>
        <taxon>Ascomycota</taxon>
        <taxon>Pezizomycotina</taxon>
        <taxon>Sordariomycetes</taxon>
        <taxon>Xylariomycetidae</taxon>
        <taxon>Xylariales</taxon>
        <taxon>Diatrypaceae</taxon>
        <taxon>Diatrype</taxon>
    </lineage>
</organism>
<dbReference type="PANTHER" id="PTHR42973:SF34">
    <property type="entry name" value="FAD BINDING DOMAIN PROTEIN (AFU_ORTHOLOGUE AFUA_3G02770)"/>
    <property type="match status" value="1"/>
</dbReference>
<evidence type="ECO:0000256" key="3">
    <source>
        <dbReference type="ARBA" id="ARBA00022827"/>
    </source>
</evidence>